<evidence type="ECO:0000313" key="3">
    <source>
        <dbReference type="EMBL" id="NNG55192.1"/>
    </source>
</evidence>
<dbReference type="InterPro" id="IPR036365">
    <property type="entry name" value="PGBD-like_sf"/>
</dbReference>
<dbReference type="Pfam" id="PF01471">
    <property type="entry name" value="PG_binding_1"/>
    <property type="match status" value="1"/>
</dbReference>
<dbReference type="InterPro" id="IPR013423">
    <property type="entry name" value="CHP02594"/>
</dbReference>
<evidence type="ECO:0000259" key="2">
    <source>
        <dbReference type="Pfam" id="PF05257"/>
    </source>
</evidence>
<accession>A0ABX1UPG8</accession>
<sequence>MRLMEVDQGCRGQQVQMLQHLLNTTGKVRPVLELDGVFGVRTDRAVRQYQAGRGLPADGIVGARTWRSLGAGPSSLPLPHVPAARAVGASMPTRSVPVAGIRNLPPPVEGKRAAPAAAAAGHRRAIVGPPGTGIGAPWMRVAQAEMFVAEVAGRGNKPRIMEYHATTTLGSQPDSVPWCSSFVNWCLRQVGIRGTNSAAAASWVNWGQGLETPRYGCIVQLRTARQGHDRATGSSSGNHVAFFVSQTATHITLLGGNQSNQVKESNYRLSSYDIRAMRWPTGG</sequence>
<evidence type="ECO:0000259" key="1">
    <source>
        <dbReference type="Pfam" id="PF01471"/>
    </source>
</evidence>
<keyword evidence="4" id="KW-1185">Reference proteome</keyword>
<comment type="caution">
    <text evidence="3">The sequence shown here is derived from an EMBL/GenBank/DDBJ whole genome shotgun (WGS) entry which is preliminary data.</text>
</comment>
<organism evidence="3 4">
    <name type="scientific">Sphingomonas sanguinis</name>
    <dbReference type="NCBI Taxonomy" id="33051"/>
    <lineage>
        <taxon>Bacteria</taxon>
        <taxon>Pseudomonadati</taxon>
        <taxon>Pseudomonadota</taxon>
        <taxon>Alphaproteobacteria</taxon>
        <taxon>Sphingomonadales</taxon>
        <taxon>Sphingomonadaceae</taxon>
        <taxon>Sphingomonas</taxon>
    </lineage>
</organism>
<evidence type="ECO:0000313" key="4">
    <source>
        <dbReference type="Proteomes" id="UP000557656"/>
    </source>
</evidence>
<dbReference type="InterPro" id="IPR007921">
    <property type="entry name" value="CHAP_dom"/>
</dbReference>
<reference evidence="3 4" key="1">
    <citation type="submission" date="2020-05" db="EMBL/GenBank/DDBJ databases">
        <title>Draft Genome Sequences of Sphingomonas sp. Isolated from the International Space Station.</title>
        <authorList>
            <person name="Bijlani S."/>
            <person name="Singh N.K."/>
            <person name="Mason C.E."/>
            <person name="Wang C.C."/>
            <person name="Venkateswaran K."/>
        </authorList>
    </citation>
    <scope>NUCLEOTIDE SEQUENCE [LARGE SCALE GENOMIC DNA]</scope>
    <source>
        <strain evidence="3 4">IIF7SW-B5</strain>
    </source>
</reference>
<dbReference type="InterPro" id="IPR036366">
    <property type="entry name" value="PGBDSf"/>
</dbReference>
<name>A0ABX1UPG8_9SPHN</name>
<dbReference type="Gene3D" id="1.10.101.10">
    <property type="entry name" value="PGBD-like superfamily/PGBD"/>
    <property type="match status" value="1"/>
</dbReference>
<dbReference type="SUPFAM" id="SSF47090">
    <property type="entry name" value="PGBD-like"/>
    <property type="match status" value="1"/>
</dbReference>
<gene>
    <name evidence="3" type="ORF">HKX05_17755</name>
</gene>
<feature type="domain" description="Peptidase C51" evidence="2">
    <location>
        <begin position="173"/>
        <end position="257"/>
    </location>
</feature>
<dbReference type="Pfam" id="PF05257">
    <property type="entry name" value="CHAP"/>
    <property type="match status" value="1"/>
</dbReference>
<dbReference type="NCBIfam" id="TIGR02594">
    <property type="entry name" value="TIGR02594 family protein"/>
    <property type="match status" value="1"/>
</dbReference>
<feature type="domain" description="Peptidoglycan binding-like" evidence="1">
    <location>
        <begin position="11"/>
        <end position="69"/>
    </location>
</feature>
<dbReference type="InterPro" id="IPR002477">
    <property type="entry name" value="Peptidoglycan-bd-like"/>
</dbReference>
<proteinExistence type="predicted"/>
<dbReference type="EMBL" id="JABEOV010000027">
    <property type="protein sequence ID" value="NNG55192.1"/>
    <property type="molecule type" value="Genomic_DNA"/>
</dbReference>
<protein>
    <submittedName>
        <fullName evidence="3">TIGR02594 family protein</fullName>
    </submittedName>
</protein>
<dbReference type="Proteomes" id="UP000557656">
    <property type="component" value="Unassembled WGS sequence"/>
</dbReference>